<name>A0A922S7S1_SCHHA</name>
<evidence type="ECO:0008006" key="7">
    <source>
        <dbReference type="Google" id="ProtNLM"/>
    </source>
</evidence>
<dbReference type="AlphaFoldDB" id="A0A922S7S1"/>
<dbReference type="SMART" id="SM00848">
    <property type="entry name" value="Inhibitor_I29"/>
    <property type="match status" value="1"/>
</dbReference>
<dbReference type="Proteomes" id="UP000471633">
    <property type="component" value="Unassembled WGS sequence"/>
</dbReference>
<dbReference type="InterPro" id="IPR039417">
    <property type="entry name" value="Peptidase_C1A_papain-like"/>
</dbReference>
<sequence length="282" mass="33312">MMISLLIISLLFCLCFNCELHNQSLHNNNNNNNNDSIDYHLLWTIWKLRYHQYYRNQIDEINSFALWKININQILLHNLYYDLQLKTYRKSINQYTAINWNDFYQNKKNKLNLLHHQKNRLLLLLVKEKYRSFNRTNNNHNNLPDMIDWRDNDTVTPVKTQVGNCTYSSSKSVTTLSSYIQVDDNEEELQKAVYNIGPIAVRITMTQEFLTYGSGVLLIDDCQNEEPFESVLLVGYGIENGIPYWLVKFSLGEEFGDHGYMKLARNHNNMCHIASFAYYPVI</sequence>
<dbReference type="GO" id="GO:0006508">
    <property type="term" value="P:proteolysis"/>
    <property type="evidence" value="ECO:0007669"/>
    <property type="project" value="InterPro"/>
</dbReference>
<feature type="domain" description="Peptidase C1A papain C-terminal" evidence="3">
    <location>
        <begin position="143"/>
        <end position="281"/>
    </location>
</feature>
<dbReference type="CTD" id="24595674"/>
<dbReference type="SUPFAM" id="SSF54001">
    <property type="entry name" value="Cysteine proteinases"/>
    <property type="match status" value="1"/>
</dbReference>
<feature type="signal peptide" evidence="2">
    <location>
        <begin position="1"/>
        <end position="17"/>
    </location>
</feature>
<comment type="caution">
    <text evidence="5">The sequence shown here is derived from an EMBL/GenBank/DDBJ whole genome shotgun (WGS) entry which is preliminary data.</text>
</comment>
<dbReference type="InterPro" id="IPR000668">
    <property type="entry name" value="Peptidase_C1A_C"/>
</dbReference>
<feature type="chain" id="PRO_5036950612" description="Peptidase C1A papain C-terminal domain-containing protein" evidence="2">
    <location>
        <begin position="18"/>
        <end position="282"/>
    </location>
</feature>
<gene>
    <name evidence="5" type="ORF">MS3_00002474</name>
</gene>
<dbReference type="Gene3D" id="3.90.70.10">
    <property type="entry name" value="Cysteine proteinases"/>
    <property type="match status" value="2"/>
</dbReference>
<dbReference type="SMART" id="SM00645">
    <property type="entry name" value="Pept_C1"/>
    <property type="match status" value="1"/>
</dbReference>
<evidence type="ECO:0000256" key="2">
    <source>
        <dbReference type="SAM" id="SignalP"/>
    </source>
</evidence>
<accession>A0A922S7S1</accession>
<protein>
    <recommendedName>
        <fullName evidence="7">Peptidase C1A papain C-terminal domain-containing protein</fullName>
    </recommendedName>
</protein>
<dbReference type="InterPro" id="IPR038765">
    <property type="entry name" value="Papain-like_cys_pep_sf"/>
</dbReference>
<comment type="similarity">
    <text evidence="1">Belongs to the peptidase C1 family.</text>
</comment>
<feature type="domain" description="Cathepsin propeptide inhibitor" evidence="4">
    <location>
        <begin position="43"/>
        <end position="103"/>
    </location>
</feature>
<reference evidence="5" key="2">
    <citation type="journal article" date="2019" name="Gigascience">
        <title>High-quality Schistosoma haematobium genome achieved by single-molecule and long-range sequencing.</title>
        <authorList>
            <person name="Stroehlein A.J."/>
            <person name="Korhonen P.K."/>
            <person name="Chong T.M."/>
            <person name="Lim Y.L."/>
            <person name="Chan K.G."/>
            <person name="Webster B."/>
            <person name="Rollinson D."/>
            <person name="Brindley P.J."/>
            <person name="Gasser R.B."/>
            <person name="Young N.D."/>
        </authorList>
    </citation>
    <scope>NUCLEOTIDE SEQUENCE</scope>
</reference>
<dbReference type="Pfam" id="PF00112">
    <property type="entry name" value="Peptidase_C1"/>
    <property type="match status" value="1"/>
</dbReference>
<evidence type="ECO:0000313" key="6">
    <source>
        <dbReference type="Proteomes" id="UP000471633"/>
    </source>
</evidence>
<dbReference type="GO" id="GO:0008234">
    <property type="term" value="F:cysteine-type peptidase activity"/>
    <property type="evidence" value="ECO:0007669"/>
    <property type="project" value="InterPro"/>
</dbReference>
<dbReference type="RefSeq" id="XP_051075568.1">
    <property type="nucleotide sequence ID" value="XM_051210075.1"/>
</dbReference>
<keyword evidence="2" id="KW-0732">Signal</keyword>
<dbReference type="EMBL" id="AMPZ03000001">
    <property type="protein sequence ID" value="KAH9596987.1"/>
    <property type="molecule type" value="Genomic_DNA"/>
</dbReference>
<dbReference type="PANTHER" id="PTHR12411">
    <property type="entry name" value="CYSTEINE PROTEASE FAMILY C1-RELATED"/>
    <property type="match status" value="1"/>
</dbReference>
<proteinExistence type="inferred from homology"/>
<dbReference type="CDD" id="cd02248">
    <property type="entry name" value="Peptidase_C1A"/>
    <property type="match status" value="1"/>
</dbReference>
<evidence type="ECO:0000313" key="5">
    <source>
        <dbReference type="EMBL" id="KAH9596987.1"/>
    </source>
</evidence>
<evidence type="ECO:0000259" key="4">
    <source>
        <dbReference type="SMART" id="SM00848"/>
    </source>
</evidence>
<organism evidence="5 6">
    <name type="scientific">Schistosoma haematobium</name>
    <name type="common">Blood fluke</name>
    <dbReference type="NCBI Taxonomy" id="6185"/>
    <lineage>
        <taxon>Eukaryota</taxon>
        <taxon>Metazoa</taxon>
        <taxon>Spiralia</taxon>
        <taxon>Lophotrochozoa</taxon>
        <taxon>Platyhelminthes</taxon>
        <taxon>Trematoda</taxon>
        <taxon>Digenea</taxon>
        <taxon>Strigeidida</taxon>
        <taxon>Schistosomatoidea</taxon>
        <taxon>Schistosomatidae</taxon>
        <taxon>Schistosoma</taxon>
    </lineage>
</organism>
<dbReference type="InterPro" id="IPR013128">
    <property type="entry name" value="Peptidase_C1A"/>
</dbReference>
<reference evidence="5" key="4">
    <citation type="journal article" date="2022" name="PLoS Pathog.">
        <title>Chromosome-level genome of Schistosoma haematobium underpins genome-wide explorations of molecular variation.</title>
        <authorList>
            <person name="Stroehlein A.J."/>
            <person name="Korhonen P.K."/>
            <person name="Lee V.V."/>
            <person name="Ralph S.A."/>
            <person name="Mentink-Kane M."/>
            <person name="You H."/>
            <person name="McManus D.P."/>
            <person name="Tchuente L.T."/>
            <person name="Stothard J.R."/>
            <person name="Kaur P."/>
            <person name="Dudchenko O."/>
            <person name="Aiden E.L."/>
            <person name="Yang B."/>
            <person name="Yang H."/>
            <person name="Emery A.M."/>
            <person name="Webster B.L."/>
            <person name="Brindley P.J."/>
            <person name="Rollinson D."/>
            <person name="Chang B.C.H."/>
            <person name="Gasser R.B."/>
            <person name="Young N.D."/>
        </authorList>
    </citation>
    <scope>NUCLEOTIDE SEQUENCE</scope>
</reference>
<reference evidence="5" key="3">
    <citation type="submission" date="2021-06" db="EMBL/GenBank/DDBJ databases">
        <title>Chromosome-level genome assembly for S. haematobium.</title>
        <authorList>
            <person name="Stroehlein A.J."/>
        </authorList>
    </citation>
    <scope>NUCLEOTIDE SEQUENCE</scope>
</reference>
<reference evidence="5" key="1">
    <citation type="journal article" date="2012" name="Nat. Genet.">
        <title>Whole-genome sequence of Schistosoma haematobium.</title>
        <authorList>
            <person name="Young N.D."/>
            <person name="Jex A.R."/>
            <person name="Li B."/>
            <person name="Liu S."/>
            <person name="Yang L."/>
            <person name="Xiong Z."/>
            <person name="Li Y."/>
            <person name="Cantacessi C."/>
            <person name="Hall R.S."/>
            <person name="Xu X."/>
            <person name="Chen F."/>
            <person name="Wu X."/>
            <person name="Zerlotini A."/>
            <person name="Oliveira G."/>
            <person name="Hofmann A."/>
            <person name="Zhang G."/>
            <person name="Fang X."/>
            <person name="Kang Y."/>
            <person name="Campbell B.E."/>
            <person name="Loukas A."/>
            <person name="Ranganathan S."/>
            <person name="Rollinson D."/>
            <person name="Rinaldi G."/>
            <person name="Brindley P.J."/>
            <person name="Yang H."/>
            <person name="Wang J."/>
            <person name="Wang J."/>
            <person name="Gasser R.B."/>
        </authorList>
    </citation>
    <scope>NUCLEOTIDE SEQUENCE</scope>
</reference>
<dbReference type="InterPro" id="IPR013201">
    <property type="entry name" value="Prot_inhib_I29"/>
</dbReference>
<keyword evidence="6" id="KW-1185">Reference proteome</keyword>
<evidence type="ECO:0000256" key="1">
    <source>
        <dbReference type="ARBA" id="ARBA00008455"/>
    </source>
</evidence>
<dbReference type="GeneID" id="24595674"/>
<evidence type="ECO:0000259" key="3">
    <source>
        <dbReference type="SMART" id="SM00645"/>
    </source>
</evidence>